<dbReference type="OrthoDB" id="10523004at2759"/>
<comment type="caution">
    <text evidence="1">The sequence shown here is derived from an EMBL/GenBank/DDBJ whole genome shotgun (WGS) entry which is preliminary data.</text>
</comment>
<dbReference type="AlphaFoldDB" id="A0A8T3AGP7"/>
<accession>A0A8T3AGP7</accession>
<reference evidence="1" key="1">
    <citation type="journal article" date="2022" name="Front. Genet.">
        <title>Chromosome-Scale Assembly of the Dendrobium nobile Genome Provides Insights Into the Molecular Mechanism of the Biosynthesis of the Medicinal Active Ingredient of Dendrobium.</title>
        <authorList>
            <person name="Xu Q."/>
            <person name="Niu S.-C."/>
            <person name="Li K.-L."/>
            <person name="Zheng P.-J."/>
            <person name="Zhang X.-J."/>
            <person name="Jia Y."/>
            <person name="Liu Y."/>
            <person name="Niu Y.-X."/>
            <person name="Yu L.-H."/>
            <person name="Chen D.-F."/>
            <person name="Zhang G.-Q."/>
        </authorList>
    </citation>
    <scope>NUCLEOTIDE SEQUENCE</scope>
    <source>
        <tissue evidence="1">Leaf</tissue>
    </source>
</reference>
<gene>
    <name evidence="1" type="ORF">KFK09_025078</name>
</gene>
<dbReference type="Proteomes" id="UP000829196">
    <property type="component" value="Unassembled WGS sequence"/>
</dbReference>
<dbReference type="SUPFAM" id="SSF101473">
    <property type="entry name" value="DhaL-like"/>
    <property type="match status" value="1"/>
</dbReference>
<dbReference type="GO" id="GO:0005829">
    <property type="term" value="C:cytosol"/>
    <property type="evidence" value="ECO:0007669"/>
    <property type="project" value="TreeGrafter"/>
</dbReference>
<dbReference type="PANTHER" id="PTHR28629">
    <property type="entry name" value="TRIOKINASE/FMN CYCLASE"/>
    <property type="match status" value="1"/>
</dbReference>
<organism evidence="1 2">
    <name type="scientific">Dendrobium nobile</name>
    <name type="common">Orchid</name>
    <dbReference type="NCBI Taxonomy" id="94219"/>
    <lineage>
        <taxon>Eukaryota</taxon>
        <taxon>Viridiplantae</taxon>
        <taxon>Streptophyta</taxon>
        <taxon>Embryophyta</taxon>
        <taxon>Tracheophyta</taxon>
        <taxon>Spermatophyta</taxon>
        <taxon>Magnoliopsida</taxon>
        <taxon>Liliopsida</taxon>
        <taxon>Asparagales</taxon>
        <taxon>Orchidaceae</taxon>
        <taxon>Epidendroideae</taxon>
        <taxon>Malaxideae</taxon>
        <taxon>Dendrobiinae</taxon>
        <taxon>Dendrobium</taxon>
    </lineage>
</organism>
<name>A0A8T3AGP7_DENNO</name>
<protein>
    <submittedName>
        <fullName evidence="1">Uncharacterized protein</fullName>
    </submittedName>
</protein>
<keyword evidence="2" id="KW-1185">Reference proteome</keyword>
<dbReference type="Gene3D" id="1.25.40.340">
    <property type="match status" value="1"/>
</dbReference>
<dbReference type="GO" id="GO:0004371">
    <property type="term" value="F:glycerone kinase activity"/>
    <property type="evidence" value="ECO:0007669"/>
    <property type="project" value="InterPro"/>
</dbReference>
<evidence type="ECO:0000313" key="1">
    <source>
        <dbReference type="EMBL" id="KAI0494932.1"/>
    </source>
</evidence>
<proteinExistence type="predicted"/>
<evidence type="ECO:0000313" key="2">
    <source>
        <dbReference type="Proteomes" id="UP000829196"/>
    </source>
</evidence>
<dbReference type="InterPro" id="IPR036117">
    <property type="entry name" value="DhaL_dom_sf"/>
</dbReference>
<dbReference type="InterPro" id="IPR050861">
    <property type="entry name" value="Dihydroxyacetone_Kinase"/>
</dbReference>
<sequence length="391" mass="41818">MGSICEEQSWGAGLVLAQLPRNKMRAKLIITAEVKRLALKIKSMAWHRAVIMEEFPSYCSHYKSFGHSKLECCSPNTIPPKPIAGNESVLPTIVELVNEKVDLDPLMEAVDVGEGHLGSYTDGGSLGLPVPVVTSMVSSETVLISEVVHSPELMVAPNGLVNDGIEVMDLVQEVDDSLASIGKDSLEVIPTVSLVLDVVNIELCCVENMVLDDSLSGMLDVPDEPMIQMTATNTGGININNHRYPLNDAARPVNEIGVSEGDGRNKWNPILYEILCKAAYASLKGSPVITSKEWTNALEAGIAARLDAGVDPVNAFVISADAACSGAESTKNMQAQGKRRHFHGTKSRAGRSSYVSAEMLALVPDPGAMAVASWYRAAAVAVELRLRPSKG</sequence>
<dbReference type="GO" id="GO:0019563">
    <property type="term" value="P:glycerol catabolic process"/>
    <property type="evidence" value="ECO:0007669"/>
    <property type="project" value="TreeGrafter"/>
</dbReference>
<dbReference type="PANTHER" id="PTHR28629:SF4">
    <property type="entry name" value="TRIOKINASE_FMN CYCLASE"/>
    <property type="match status" value="1"/>
</dbReference>
<dbReference type="EMBL" id="JAGYWB010000017">
    <property type="protein sequence ID" value="KAI0494932.1"/>
    <property type="molecule type" value="Genomic_DNA"/>
</dbReference>